<dbReference type="AlphaFoldDB" id="A0A0F9JGG6"/>
<feature type="domain" description="Acetophenone carboxylase-like C-terminal" evidence="2">
    <location>
        <begin position="119"/>
        <end position="295"/>
    </location>
</feature>
<dbReference type="GO" id="GO:0006749">
    <property type="term" value="P:glutathione metabolic process"/>
    <property type="evidence" value="ECO:0007669"/>
    <property type="project" value="TreeGrafter"/>
</dbReference>
<dbReference type="GO" id="GO:0017168">
    <property type="term" value="F:5-oxoprolinase (ATP-hydrolyzing) activity"/>
    <property type="evidence" value="ECO:0007669"/>
    <property type="project" value="TreeGrafter"/>
</dbReference>
<gene>
    <name evidence="3" type="ORF">LCGC14_1827920</name>
</gene>
<dbReference type="Pfam" id="PF19278">
    <property type="entry name" value="Hydant_A_C"/>
    <property type="match status" value="1"/>
</dbReference>
<evidence type="ECO:0000313" key="3">
    <source>
        <dbReference type="EMBL" id="KKL98087.1"/>
    </source>
</evidence>
<evidence type="ECO:0000259" key="2">
    <source>
        <dbReference type="Pfam" id="PF19278"/>
    </source>
</evidence>
<accession>A0A0F9JGG6</accession>
<feature type="non-terminal residue" evidence="3">
    <location>
        <position position="1"/>
    </location>
</feature>
<proteinExistence type="predicted"/>
<sequence length="302" mass="32354">GALTLRPELARRALEGVGRPLSMTALEVASGAARIVDAQMGDLLRQTTLGQGLDPRDFVLYAYGGAGPVHAAAYAGELGIKEVVVPMGDLGSLWSAFGVASSDLIRIHEQSRVFVAPFAANEVGQELAKLEQRARAGLEAKGVSEDNIELRRFADMRFRAQMHVVDVPLPSGDLSEDFWAGLPTEFERHYEALYGSGSAYPAAGTELITLRVEARGVVPKPPIAAAPLGSERPSEAAEGSPRDVFWYEVGRALSTRVLRGPFLIPGNRFEGPAVVEFPDTTVVVQPGQQGYVDEYGNIIIGL</sequence>
<protein>
    <submittedName>
        <fullName evidence="3">Uncharacterized protein</fullName>
    </submittedName>
</protein>
<feature type="domain" description="Hydantoinase A/oxoprolinase" evidence="1">
    <location>
        <begin position="1"/>
        <end position="106"/>
    </location>
</feature>
<name>A0A0F9JGG6_9ZZZZ</name>
<organism evidence="3">
    <name type="scientific">marine sediment metagenome</name>
    <dbReference type="NCBI Taxonomy" id="412755"/>
    <lineage>
        <taxon>unclassified sequences</taxon>
        <taxon>metagenomes</taxon>
        <taxon>ecological metagenomes</taxon>
    </lineage>
</organism>
<dbReference type="Pfam" id="PF01968">
    <property type="entry name" value="Hydantoinase_A"/>
    <property type="match status" value="1"/>
</dbReference>
<evidence type="ECO:0000259" key="1">
    <source>
        <dbReference type="Pfam" id="PF01968"/>
    </source>
</evidence>
<dbReference type="InterPro" id="IPR045079">
    <property type="entry name" value="Oxoprolinase-like"/>
</dbReference>
<dbReference type="InterPro" id="IPR049517">
    <property type="entry name" value="ACX-like_C"/>
</dbReference>
<dbReference type="EMBL" id="LAZR01018003">
    <property type="protein sequence ID" value="KKL98087.1"/>
    <property type="molecule type" value="Genomic_DNA"/>
</dbReference>
<dbReference type="PANTHER" id="PTHR11365">
    <property type="entry name" value="5-OXOPROLINASE RELATED"/>
    <property type="match status" value="1"/>
</dbReference>
<dbReference type="InterPro" id="IPR002821">
    <property type="entry name" value="Hydantoinase_A"/>
</dbReference>
<reference evidence="3" key="1">
    <citation type="journal article" date="2015" name="Nature">
        <title>Complex archaea that bridge the gap between prokaryotes and eukaryotes.</title>
        <authorList>
            <person name="Spang A."/>
            <person name="Saw J.H."/>
            <person name="Jorgensen S.L."/>
            <person name="Zaremba-Niedzwiedzka K."/>
            <person name="Martijn J."/>
            <person name="Lind A.E."/>
            <person name="van Eijk R."/>
            <person name="Schleper C."/>
            <person name="Guy L."/>
            <person name="Ettema T.J."/>
        </authorList>
    </citation>
    <scope>NUCLEOTIDE SEQUENCE</scope>
</reference>
<dbReference type="GO" id="GO:0005829">
    <property type="term" value="C:cytosol"/>
    <property type="evidence" value="ECO:0007669"/>
    <property type="project" value="TreeGrafter"/>
</dbReference>
<dbReference type="PANTHER" id="PTHR11365:SF23">
    <property type="entry name" value="HYPOTHETICAL 5-OXOPROLINASE (EUROFUNG)-RELATED"/>
    <property type="match status" value="1"/>
</dbReference>
<comment type="caution">
    <text evidence="3">The sequence shown here is derived from an EMBL/GenBank/DDBJ whole genome shotgun (WGS) entry which is preliminary data.</text>
</comment>